<evidence type="ECO:0000313" key="1">
    <source>
        <dbReference type="EMBL" id="VDC20383.1"/>
    </source>
</evidence>
<dbReference type="AlphaFoldDB" id="A0A3P5WA99"/>
<gene>
    <name evidence="1" type="ORF">XINFAN_00469</name>
</gene>
<dbReference type="RefSeq" id="WP_124084899.1">
    <property type="nucleotide sequence ID" value="NZ_UXAW01000033.1"/>
</dbReference>
<sequence>MQSPRIIPAARVIPSRDGKPADPFRPMKRPHLGLTAGLTAFALLLSLAIPVTARADDNGVTAALKKAPIAVEFRDDRWPHDGKGWGKPRKAVPSVCAIEIDGRGGSTWYSERCIRDHGIRADLPRGCATGARILGQHDRLYTPKCLRGAGLSLSR</sequence>
<evidence type="ECO:0000313" key="2">
    <source>
        <dbReference type="Proteomes" id="UP000277498"/>
    </source>
</evidence>
<keyword evidence="2" id="KW-1185">Reference proteome</keyword>
<organism evidence="1 2">
    <name type="scientific">Pseudogemmobacter humi</name>
    <dbReference type="NCBI Taxonomy" id="2483812"/>
    <lineage>
        <taxon>Bacteria</taxon>
        <taxon>Pseudomonadati</taxon>
        <taxon>Pseudomonadota</taxon>
        <taxon>Alphaproteobacteria</taxon>
        <taxon>Rhodobacterales</taxon>
        <taxon>Paracoccaceae</taxon>
        <taxon>Pseudogemmobacter</taxon>
    </lineage>
</organism>
<proteinExistence type="predicted"/>
<dbReference type="Proteomes" id="UP000277498">
    <property type="component" value="Unassembled WGS sequence"/>
</dbReference>
<protein>
    <submittedName>
        <fullName evidence="1">Uncharacterized protein</fullName>
    </submittedName>
</protein>
<dbReference type="EMBL" id="UXAW01000033">
    <property type="protein sequence ID" value="VDC20383.1"/>
    <property type="molecule type" value="Genomic_DNA"/>
</dbReference>
<reference evidence="1 2" key="1">
    <citation type="submission" date="2018-11" db="EMBL/GenBank/DDBJ databases">
        <authorList>
            <person name="Criscuolo A."/>
        </authorList>
    </citation>
    <scope>NUCLEOTIDE SEQUENCE [LARGE SCALE GENOMIC DNA]</scope>
    <source>
        <strain evidence="1">ACIP111625</strain>
    </source>
</reference>
<name>A0A3P5WA99_9RHOB</name>
<dbReference type="OrthoDB" id="7645019at2"/>
<accession>A0A3P5WA99</accession>